<dbReference type="InterPro" id="IPR052945">
    <property type="entry name" value="Mitotic_Regulator"/>
</dbReference>
<evidence type="ECO:0000313" key="4">
    <source>
        <dbReference type="Proteomes" id="UP000001227"/>
    </source>
</evidence>
<dbReference type="PANTHER" id="PTHR43628">
    <property type="entry name" value="ACTIVATOR OF C KINASE PROTEIN 1-RELATED"/>
    <property type="match status" value="1"/>
</dbReference>
<evidence type="ECO:0000313" key="3">
    <source>
        <dbReference type="EMBL" id="ACE05871.1"/>
    </source>
</evidence>
<dbReference type="PROSITE" id="PS51257">
    <property type="entry name" value="PROKAR_LIPOPROTEIN"/>
    <property type="match status" value="1"/>
</dbReference>
<dbReference type="RefSeq" id="WP_012472632.1">
    <property type="nucleotide sequence ID" value="NC_010830.1"/>
</dbReference>
<feature type="compositionally biased region" description="Basic and acidic residues" evidence="1">
    <location>
        <begin position="241"/>
        <end position="260"/>
    </location>
</feature>
<dbReference type="InterPro" id="IPR011990">
    <property type="entry name" value="TPR-like_helical_dom_sf"/>
</dbReference>
<dbReference type="Gene3D" id="3.30.2310.20">
    <property type="entry name" value="RelE-like"/>
    <property type="match status" value="1"/>
</dbReference>
<dbReference type="PANTHER" id="PTHR43628:SF1">
    <property type="entry name" value="CHITIN SYNTHASE REGULATORY FACTOR 2-RELATED"/>
    <property type="match status" value="1"/>
</dbReference>
<dbReference type="EMBL" id="CP001102">
    <property type="protein sequence ID" value="ACE05865.1"/>
    <property type="molecule type" value="Genomic_DNA"/>
</dbReference>
<sequence length="1074" mass="122625">MEKIKNHFKQTVAGIVLVSFLLASCTVDHPEINTITPTDNKIFEVKGGTRSTNHQLQLSNKEILWYGNSVAVEQELKAHLQSIAETSLQADIAKYDNSSGTLQQESLSIEYHKLGQLVNRPLGWSSYEGHQLRKLYYLPNGNLYAKVYDRGNASLVQRLPVYVMRGIDLFMLAASKEREQQVHITLNRVIDKKLATYGRVWIGQAGMLGGGKGKKKNNKKLAPSPMQQLEDVTGATLGAQKENKRQELEKGEQGTYEQHRPLSMLPQPKELYHLIPANPYSKINSLEKVKEDFKKGFTLKLQPNFYDNAHNVAEAIQLFVDAAKCGNSLAMYNLGEICEQQGNIELAKRWYVLSFQNTWVEGTAKAYASASHTKITNLIKQGHVELKKVFLHHVDNVTTLVEKIIRIKVISSFYKSRLAEPYLSKEENGLKVKRLRKLTEELELALDSLPQEKIYFNMVRRLSALGARYVQEQNYKAAQACFLKCQKLPDALYNLGLFCQNGYTSADGKPDYQAAKQFYKRSGTAESFSNLGAFYMDGLLNGNPDLQKAIKYSEMSGTPQALCNMGVIFSRRYVEVLRQAPDYKRAKVCFERSGTGHAHAHLGDFYCYGYITKPNYKLAKYHYDMAVEKGYSDAIGGMGDLYALGYCSLNGKPNYQLFANSMLEAISTPTASIPIKKHCSYNLGVAYMNGWIGIKKKKPDYRQAKYYWEQSELPQAFYHIATLYEKAHIKAGEGNTKYQKALEYYKRSSLPKAKLEIIRLYDSNLVITQSEEERLAALQSAIQEVHDLLPTLSDKDACYIRGVLAYYCKDWQDAYTYLNQAILLGTEEEEVKELAETVTSYLEKESALLSIQKEEQIFEKDRKDVTIENIQPLESHVAATDVLQLGDTETSTYIIEKASTNTTFTEVETVLEQQNEGCYVELIMPGLSVQEQAQQNIQLCQRVTKRERKEQKRVRRVTRIKLDFLRMNDQQSEIIQENSLPIVFRFLDHKQEKEFLAFKEKEEHKKSVEKVLEDIKSHSWEAVGLGRPEVLKHAYKGYRGCISRHLNHKDRLVYKVIGKGEILILSWQGHYEDK</sequence>
<name>B3ERL3_AMOA5</name>
<reference evidence="2 4" key="1">
    <citation type="journal article" date="2010" name="J. Bacteriol.">
        <title>The genome of the amoeba symbiont 'Candidatus Amoebophilus asiaticus' reveals common mechanisms for host cell interaction among amoeba-associated bacteria.</title>
        <authorList>
            <person name="Schmitz-Esser S."/>
            <person name="Tischler P."/>
            <person name="Arnold R."/>
            <person name="Montanaro J."/>
            <person name="Wagner M."/>
            <person name="Rattei T."/>
            <person name="Horn M."/>
        </authorList>
    </citation>
    <scope>NUCLEOTIDE SEQUENCE [LARGE SCALE GENOMIC DNA]</scope>
    <source>
        <strain evidence="2 4">5a2</strain>
    </source>
</reference>
<gene>
    <name evidence="2" type="ordered locus">Aasi_0455</name>
    <name evidence="3" type="ordered locus">Aasi_0461</name>
</gene>
<dbReference type="SMART" id="SM00671">
    <property type="entry name" value="SEL1"/>
    <property type="match status" value="4"/>
</dbReference>
<dbReference type="STRING" id="452471.Aasi_0455"/>
<evidence type="ECO:0000256" key="1">
    <source>
        <dbReference type="SAM" id="MobiDB-lite"/>
    </source>
</evidence>
<protein>
    <submittedName>
        <fullName evidence="2">Uncharacterized protein</fullName>
    </submittedName>
</protein>
<dbReference type="Pfam" id="PF08238">
    <property type="entry name" value="Sel1"/>
    <property type="match status" value="7"/>
</dbReference>
<dbReference type="KEGG" id="aas:Aasi_0455"/>
<proteinExistence type="predicted"/>
<dbReference type="InterPro" id="IPR035093">
    <property type="entry name" value="RelE/ParE_toxin_dom_sf"/>
</dbReference>
<dbReference type="AlphaFoldDB" id="B3ERL3"/>
<organism evidence="2 4">
    <name type="scientific">Amoebophilus asiaticus (strain 5a2)</name>
    <dbReference type="NCBI Taxonomy" id="452471"/>
    <lineage>
        <taxon>Bacteria</taxon>
        <taxon>Pseudomonadati</taxon>
        <taxon>Bacteroidota</taxon>
        <taxon>Cytophagia</taxon>
        <taxon>Cytophagales</taxon>
        <taxon>Amoebophilaceae</taxon>
        <taxon>Candidatus Amoebophilus</taxon>
    </lineage>
</organism>
<feature type="region of interest" description="Disordered" evidence="1">
    <location>
        <begin position="237"/>
        <end position="260"/>
    </location>
</feature>
<dbReference type="GO" id="GO:0004519">
    <property type="term" value="F:endonuclease activity"/>
    <property type="evidence" value="ECO:0007669"/>
    <property type="project" value="InterPro"/>
</dbReference>
<dbReference type="EMBL" id="CP001102">
    <property type="protein sequence ID" value="ACE05871.1"/>
    <property type="molecule type" value="Genomic_DNA"/>
</dbReference>
<dbReference type="OrthoDB" id="9801102at2"/>
<keyword evidence="4" id="KW-1185">Reference proteome</keyword>
<dbReference type="eggNOG" id="COG0790">
    <property type="taxonomic scope" value="Bacteria"/>
</dbReference>
<dbReference type="eggNOG" id="COG4115">
    <property type="taxonomic scope" value="Bacteria"/>
</dbReference>
<dbReference type="Gene3D" id="1.25.40.10">
    <property type="entry name" value="Tetratricopeptide repeat domain"/>
    <property type="match status" value="3"/>
</dbReference>
<dbReference type="InterPro" id="IPR006597">
    <property type="entry name" value="Sel1-like"/>
</dbReference>
<dbReference type="SUPFAM" id="SSF81901">
    <property type="entry name" value="HCP-like"/>
    <property type="match status" value="3"/>
</dbReference>
<dbReference type="GO" id="GO:0006401">
    <property type="term" value="P:RNA catabolic process"/>
    <property type="evidence" value="ECO:0007669"/>
    <property type="project" value="InterPro"/>
</dbReference>
<dbReference type="KEGG" id="aas:Aasi_0461"/>
<accession>B3ERL3</accession>
<dbReference type="HOGENOM" id="CLU_287103_0_0_10"/>
<dbReference type="Pfam" id="PF06769">
    <property type="entry name" value="YoeB_toxin"/>
    <property type="match status" value="1"/>
</dbReference>
<dbReference type="Proteomes" id="UP000001227">
    <property type="component" value="Chromosome"/>
</dbReference>
<evidence type="ECO:0000313" key="2">
    <source>
        <dbReference type="EMBL" id="ACE05865.1"/>
    </source>
</evidence>
<dbReference type="InterPro" id="IPR009614">
    <property type="entry name" value="YoeB_toxin"/>
</dbReference>